<dbReference type="AlphaFoldDB" id="A0A1I3R4D6"/>
<dbReference type="Proteomes" id="UP000198670">
    <property type="component" value="Unassembled WGS sequence"/>
</dbReference>
<reference evidence="1 2" key="1">
    <citation type="submission" date="2016-10" db="EMBL/GenBank/DDBJ databases">
        <authorList>
            <person name="de Groot N.N."/>
        </authorList>
    </citation>
    <scope>NUCLEOTIDE SEQUENCE [LARGE SCALE GENOMIC DNA]</scope>
    <source>
        <strain evidence="1 2">RK1</strain>
    </source>
</reference>
<sequence>MTVKRSVWVMLIGCCYLLITGSGTMEGKTIITGYFEGTEPFWEMEIKDNYVVLHCINDIVKDTLLLSRKQAHTETYAFQGNEIHGIVRHSDNGGCTLDITEEGSPTHEIYFAYRNVTYMGCGRLSLRNR</sequence>
<dbReference type="EMBL" id="FOQO01000009">
    <property type="protein sequence ID" value="SFJ40890.1"/>
    <property type="molecule type" value="Genomic_DNA"/>
</dbReference>
<gene>
    <name evidence="1" type="ORF">SAMN05444682_109226</name>
</gene>
<dbReference type="RefSeq" id="WP_090629226.1">
    <property type="nucleotide sequence ID" value="NZ_FOQO01000009.1"/>
</dbReference>
<evidence type="ECO:0000313" key="2">
    <source>
        <dbReference type="Proteomes" id="UP000198670"/>
    </source>
</evidence>
<protein>
    <submittedName>
        <fullName evidence="1">Uncharacterized protein</fullName>
    </submittedName>
</protein>
<accession>A0A1I3R4D6</accession>
<dbReference type="STRING" id="1477437.SAMN05444682_109226"/>
<proteinExistence type="predicted"/>
<evidence type="ECO:0000313" key="1">
    <source>
        <dbReference type="EMBL" id="SFJ40890.1"/>
    </source>
</evidence>
<keyword evidence="2" id="KW-1185">Reference proteome</keyword>
<organism evidence="1 2">
    <name type="scientific">Parapedobacter indicus</name>
    <dbReference type="NCBI Taxonomy" id="1477437"/>
    <lineage>
        <taxon>Bacteria</taxon>
        <taxon>Pseudomonadati</taxon>
        <taxon>Bacteroidota</taxon>
        <taxon>Sphingobacteriia</taxon>
        <taxon>Sphingobacteriales</taxon>
        <taxon>Sphingobacteriaceae</taxon>
        <taxon>Parapedobacter</taxon>
    </lineage>
</organism>
<name>A0A1I3R4D6_9SPHI</name>
<dbReference type="OrthoDB" id="5348860at2"/>